<evidence type="ECO:0000256" key="1">
    <source>
        <dbReference type="SAM" id="MobiDB-lite"/>
    </source>
</evidence>
<feature type="region of interest" description="Disordered" evidence="1">
    <location>
        <begin position="1"/>
        <end position="35"/>
    </location>
</feature>
<evidence type="ECO:0000313" key="2">
    <source>
        <dbReference type="EMBL" id="CAI2385504.1"/>
    </source>
</evidence>
<feature type="compositionally biased region" description="Low complexity" evidence="1">
    <location>
        <begin position="121"/>
        <end position="132"/>
    </location>
</feature>
<protein>
    <submittedName>
        <fullName evidence="2">Uncharacterized protein</fullName>
    </submittedName>
</protein>
<feature type="compositionally biased region" description="Polar residues" evidence="1">
    <location>
        <begin position="140"/>
        <end position="156"/>
    </location>
</feature>
<dbReference type="AlphaFoldDB" id="A0AAD2D8Q8"/>
<comment type="caution">
    <text evidence="2">The sequence shown here is derived from an EMBL/GenBank/DDBJ whole genome shotgun (WGS) entry which is preliminary data.</text>
</comment>
<evidence type="ECO:0000313" key="3">
    <source>
        <dbReference type="Proteomes" id="UP001295684"/>
    </source>
</evidence>
<keyword evidence="3" id="KW-1185">Reference proteome</keyword>
<proteinExistence type="predicted"/>
<feature type="compositionally biased region" description="Basic and acidic residues" evidence="1">
    <location>
        <begin position="7"/>
        <end position="16"/>
    </location>
</feature>
<name>A0AAD2D8Q8_EUPCR</name>
<organism evidence="2 3">
    <name type="scientific">Euplotes crassus</name>
    <dbReference type="NCBI Taxonomy" id="5936"/>
    <lineage>
        <taxon>Eukaryota</taxon>
        <taxon>Sar</taxon>
        <taxon>Alveolata</taxon>
        <taxon>Ciliophora</taxon>
        <taxon>Intramacronucleata</taxon>
        <taxon>Spirotrichea</taxon>
        <taxon>Hypotrichia</taxon>
        <taxon>Euplotida</taxon>
        <taxon>Euplotidae</taxon>
        <taxon>Moneuplotes</taxon>
    </lineage>
</organism>
<feature type="region of interest" description="Disordered" evidence="1">
    <location>
        <begin position="117"/>
        <end position="179"/>
    </location>
</feature>
<reference evidence="2" key="1">
    <citation type="submission" date="2023-07" db="EMBL/GenBank/DDBJ databases">
        <authorList>
            <consortium name="AG Swart"/>
            <person name="Singh M."/>
            <person name="Singh A."/>
            <person name="Seah K."/>
            <person name="Emmerich C."/>
        </authorList>
    </citation>
    <scope>NUCLEOTIDE SEQUENCE</scope>
    <source>
        <strain evidence="2">DP1</strain>
    </source>
</reference>
<sequence>MSIFSDTLEKEKKAEQVHIGVSNPAEEEKFREQDDDQSFDLLQDTYVKFDQEDQQFQELVEETDALHFESREVLSNIEKYRSFHNNVIKDYDAKELDKLVPLEQQFLTKAEPKYFSKRSEVSTGSSSSLSESSPEKDNNMHSTSSGTNGENISTQCEIEVPERSLNETPVKKGRTARKSKVSPNIFRRDSMVKRALRGSNEIIKLYIRQLVKREPLSIRRQIKNDSSFFKAWAEAHLEAYFKDYLADFYNCNLTARVKNTLFANITYLYKSKKGFETYLNTGDGFTEKQKKQFIKLTDDYFEFNDARSGNARARERSLYHNPMIKLAKVLMLTDQDQTMITAFWRKLMGRANSSFADPALFKAKILELLELPANLGE</sequence>
<dbReference type="EMBL" id="CAMPGE010027927">
    <property type="protein sequence ID" value="CAI2385504.1"/>
    <property type="molecule type" value="Genomic_DNA"/>
</dbReference>
<accession>A0AAD2D8Q8</accession>
<dbReference type="Proteomes" id="UP001295684">
    <property type="component" value="Unassembled WGS sequence"/>
</dbReference>
<gene>
    <name evidence="2" type="ORF">ECRASSUSDP1_LOCUS27074</name>
</gene>